<sequence>MKKVGRNDACPCGSGKKYKHCCLPLDNASGIIRLLPDPEVVEASRANGERMLTSLLENAPWGTPQYRETAQDLLNRMKDSYETSVIEKALQLWLMYSTREMPQIRKAGVMQAAIEYSIATLYGMPEVTQSHLAEKYEVSPGTISQRAQKILEAAQDAGFAVREAADPSANGEPDQLSVERAMRDLTKQLESNKFETIQEAQAYFQQLLYGKNGGSQEKE</sequence>
<name>A0ABT4Q753_9BACL</name>
<proteinExistence type="predicted"/>
<dbReference type="Pfam" id="PF02810">
    <property type="entry name" value="SEC-C"/>
    <property type="match status" value="1"/>
</dbReference>
<dbReference type="Proteomes" id="UP001527882">
    <property type="component" value="Unassembled WGS sequence"/>
</dbReference>
<keyword evidence="2" id="KW-1185">Reference proteome</keyword>
<reference evidence="1 2" key="1">
    <citation type="submission" date="2022-12" db="EMBL/GenBank/DDBJ databases">
        <title>Draft genome sequence of Paenibacillus sp. dW9.</title>
        <authorList>
            <person name="Choi E.-W."/>
            <person name="Kim D.-U."/>
        </authorList>
    </citation>
    <scope>NUCLEOTIDE SEQUENCE [LARGE SCALE GENOMIC DNA]</scope>
    <source>
        <strain evidence="2">dW9</strain>
    </source>
</reference>
<comment type="caution">
    <text evidence="1">The sequence shown here is derived from an EMBL/GenBank/DDBJ whole genome shotgun (WGS) entry which is preliminary data.</text>
</comment>
<dbReference type="RefSeq" id="WP_269881140.1">
    <property type="nucleotide sequence ID" value="NZ_JAQAGZ010000005.1"/>
</dbReference>
<accession>A0ABT4Q753</accession>
<evidence type="ECO:0000313" key="2">
    <source>
        <dbReference type="Proteomes" id="UP001527882"/>
    </source>
</evidence>
<dbReference type="SUPFAM" id="SSF103642">
    <property type="entry name" value="Sec-C motif"/>
    <property type="match status" value="1"/>
</dbReference>
<dbReference type="InterPro" id="IPR004027">
    <property type="entry name" value="SEC_C_motif"/>
</dbReference>
<gene>
    <name evidence="1" type="ORF">O9H85_09755</name>
</gene>
<dbReference type="EMBL" id="JAQAGZ010000005">
    <property type="protein sequence ID" value="MCZ8512693.1"/>
    <property type="molecule type" value="Genomic_DNA"/>
</dbReference>
<evidence type="ECO:0000313" key="1">
    <source>
        <dbReference type="EMBL" id="MCZ8512693.1"/>
    </source>
</evidence>
<organism evidence="1 2">
    <name type="scientific">Paenibacillus gyeongsangnamensis</name>
    <dbReference type="NCBI Taxonomy" id="3388067"/>
    <lineage>
        <taxon>Bacteria</taxon>
        <taxon>Bacillati</taxon>
        <taxon>Bacillota</taxon>
        <taxon>Bacilli</taxon>
        <taxon>Bacillales</taxon>
        <taxon>Paenibacillaceae</taxon>
        <taxon>Paenibacillus</taxon>
    </lineage>
</organism>
<protein>
    <submittedName>
        <fullName evidence="1">SEC-C metal-binding domain-containing protein</fullName>
    </submittedName>
</protein>
<dbReference type="Gene3D" id="3.10.450.50">
    <property type="match status" value="1"/>
</dbReference>